<keyword evidence="2" id="KW-1185">Reference proteome</keyword>
<dbReference type="WBParaSite" id="ACOC_0000880801-mRNA-1">
    <property type="protein sequence ID" value="ACOC_0000880801-mRNA-1"/>
    <property type="gene ID" value="ACOC_0000880801"/>
</dbReference>
<reference evidence="1 2" key="2">
    <citation type="submission" date="2018-11" db="EMBL/GenBank/DDBJ databases">
        <authorList>
            <consortium name="Pathogen Informatics"/>
        </authorList>
    </citation>
    <scope>NUCLEOTIDE SEQUENCE [LARGE SCALE GENOMIC DNA]</scope>
    <source>
        <strain evidence="1 2">Costa Rica</strain>
    </source>
</reference>
<gene>
    <name evidence="1" type="ORF">ACOC_LOCUS8809</name>
</gene>
<organism evidence="3">
    <name type="scientific">Angiostrongylus costaricensis</name>
    <name type="common">Nematode worm</name>
    <dbReference type="NCBI Taxonomy" id="334426"/>
    <lineage>
        <taxon>Eukaryota</taxon>
        <taxon>Metazoa</taxon>
        <taxon>Ecdysozoa</taxon>
        <taxon>Nematoda</taxon>
        <taxon>Chromadorea</taxon>
        <taxon>Rhabditida</taxon>
        <taxon>Rhabditina</taxon>
        <taxon>Rhabditomorpha</taxon>
        <taxon>Strongyloidea</taxon>
        <taxon>Metastrongylidae</taxon>
        <taxon>Angiostrongylus</taxon>
    </lineage>
</organism>
<accession>A0A0R3PSX9</accession>
<proteinExistence type="predicted"/>
<evidence type="ECO:0000313" key="3">
    <source>
        <dbReference type="WBParaSite" id="ACOC_0000880801-mRNA-1"/>
    </source>
</evidence>
<dbReference type="AlphaFoldDB" id="A0A0R3PSX9"/>
<evidence type="ECO:0000313" key="2">
    <source>
        <dbReference type="Proteomes" id="UP000267027"/>
    </source>
</evidence>
<evidence type="ECO:0000313" key="1">
    <source>
        <dbReference type="EMBL" id="VDM60394.1"/>
    </source>
</evidence>
<dbReference type="EMBL" id="UYYA01004205">
    <property type="protein sequence ID" value="VDM60394.1"/>
    <property type="molecule type" value="Genomic_DNA"/>
</dbReference>
<reference evidence="3" key="1">
    <citation type="submission" date="2017-02" db="UniProtKB">
        <authorList>
            <consortium name="WormBaseParasite"/>
        </authorList>
    </citation>
    <scope>IDENTIFICATION</scope>
</reference>
<dbReference type="Proteomes" id="UP000267027">
    <property type="component" value="Unassembled WGS sequence"/>
</dbReference>
<name>A0A0R3PSX9_ANGCS</name>
<protein>
    <submittedName>
        <fullName evidence="1 3">Uncharacterized protein</fullName>
    </submittedName>
</protein>
<sequence length="73" mass="8539">MPFISVPPLAIRKLYNFFQYNGERCPDIFTGIPYQLHFTAKQVLLMFLEQWLIAQLPLSLVSAVKRHFKTSKP</sequence>